<dbReference type="FunCoup" id="E3N4R6">
    <property type="interactions" value="1045"/>
</dbReference>
<proteinExistence type="predicted"/>
<protein>
    <submittedName>
        <fullName evidence="2">Uncharacterized protein</fullName>
    </submittedName>
</protein>
<evidence type="ECO:0000313" key="3">
    <source>
        <dbReference type="Proteomes" id="UP000008281"/>
    </source>
</evidence>
<dbReference type="Proteomes" id="UP000008281">
    <property type="component" value="Unassembled WGS sequence"/>
</dbReference>
<dbReference type="HOGENOM" id="CLU_837402_0_0_1"/>
<sequence>MRTRKFYTESEDVRMLKWVVRNEDLESATGINSSSNYPQSDPLRIPLDPTGSRVTPQNFRLKIGSDNTDNVLFFEGHCSDNISFCSMRQYISRWKSNDVAVGEKRTIRSSPVEKRSPRVEKTAEKTKNTEIPIVTVENDCMHIEVIESRENAELPKNPEPMQRGKRQTPTNSQPAEIPVPPLHPEHSSQSESVVPDSTEPETRSFCAEMWNMEMKSVAEQGALSIHNLLHKEKAIDKEKLEKLFEKMFAGPGADQDDFSIISVRSPHSKQTRMQYFFKNFQELNRLSANPHVRFAVFLFIQFFEYEIVHSLSHVSLHIKNILELKLFQSREKYNEAMNRLTKIAIQIATL</sequence>
<keyword evidence="3" id="KW-1185">Reference proteome</keyword>
<organism evidence="3">
    <name type="scientific">Caenorhabditis remanei</name>
    <name type="common">Caenorhabditis vulgaris</name>
    <dbReference type="NCBI Taxonomy" id="31234"/>
    <lineage>
        <taxon>Eukaryota</taxon>
        <taxon>Metazoa</taxon>
        <taxon>Ecdysozoa</taxon>
        <taxon>Nematoda</taxon>
        <taxon>Chromadorea</taxon>
        <taxon>Rhabditida</taxon>
        <taxon>Rhabditina</taxon>
        <taxon>Rhabditomorpha</taxon>
        <taxon>Rhabditoidea</taxon>
        <taxon>Rhabditidae</taxon>
        <taxon>Peloderinae</taxon>
        <taxon>Caenorhabditis</taxon>
    </lineage>
</organism>
<accession>E3N4R6</accession>
<feature type="region of interest" description="Disordered" evidence="1">
    <location>
        <begin position="148"/>
        <end position="202"/>
    </location>
</feature>
<name>E3N4R6_CAERE</name>
<gene>
    <name evidence="2" type="ORF">CRE_01213</name>
</gene>
<evidence type="ECO:0000313" key="2">
    <source>
        <dbReference type="EMBL" id="EFO86435.1"/>
    </source>
</evidence>
<dbReference type="OrthoDB" id="5860987at2759"/>
<reference evidence="2" key="1">
    <citation type="submission" date="2007-07" db="EMBL/GenBank/DDBJ databases">
        <title>PCAP assembly of the Caenorhabditis remanei genome.</title>
        <authorList>
            <consortium name="The Caenorhabditis remanei Sequencing Consortium"/>
            <person name="Wilson R.K."/>
        </authorList>
    </citation>
    <scope>NUCLEOTIDE SEQUENCE [LARGE SCALE GENOMIC DNA]</scope>
    <source>
        <strain evidence="2">PB4641</strain>
    </source>
</reference>
<dbReference type="AlphaFoldDB" id="E3N4R6"/>
<dbReference type="InParanoid" id="E3N4R6"/>
<dbReference type="EMBL" id="DS268527">
    <property type="protein sequence ID" value="EFO86435.1"/>
    <property type="molecule type" value="Genomic_DNA"/>
</dbReference>
<evidence type="ECO:0000256" key="1">
    <source>
        <dbReference type="SAM" id="MobiDB-lite"/>
    </source>
</evidence>